<reference evidence="5" key="1">
    <citation type="submission" date="2024-03" db="EMBL/GenBank/DDBJ databases">
        <title>WGS assembly of Saponaria officinalis var. Norfolk2.</title>
        <authorList>
            <person name="Jenkins J."/>
            <person name="Shu S."/>
            <person name="Grimwood J."/>
            <person name="Barry K."/>
            <person name="Goodstein D."/>
            <person name="Schmutz J."/>
            <person name="Leebens-Mack J."/>
            <person name="Osbourn A."/>
        </authorList>
    </citation>
    <scope>NUCLEOTIDE SEQUENCE [LARGE SCALE GENOMIC DNA]</scope>
    <source>
        <strain evidence="5">JIC</strain>
    </source>
</reference>
<feature type="region of interest" description="Disordered" evidence="3">
    <location>
        <begin position="1"/>
        <end position="39"/>
    </location>
</feature>
<comment type="caution">
    <text evidence="5">The sequence shown here is derived from an EMBL/GenBank/DDBJ whole genome shotgun (WGS) entry which is preliminary data.</text>
</comment>
<sequence>MASSATISDIPATKKVKSKKTLKDKKSSTNEANILAGNQSSEVLMAETVSVVPETEKENNVEKKPKAKAKAKAKQQQQEEVVAEKGSGDGGNSFEKQLQEMQEMMEKMKIEKEKTEEMLKEKDEMLKKKDEEIKKLHKLKEFKPTMTLPIIQSLKDKEIEKQDKKKKDPSERKRPASAYALWCKDVYSEIKKENPEADFKEMSNLMGTKWKSLTTEEKKPYEEQYQAEKEAYLKVVSKEKRESEAMKLLEDEQKQKTAMELFDQYLQFVQEADKGTKKSKKEKDPLKPKQPVGAFFLYSNERRAALLGEGRKLPEASKVIGEEWKNMTEEQKRPYEEIAKVNKEKYQEEMNAYKQKKEEETANLKKEEEELMKIHKVEALQLLKKKEKTENIIKKTKDLKKKQKEEKVVDPNKPKRPTSSYFMFSKEERKNLLKEKPDLNNSTITALISMKWKELSEEEKKIWNEKAAEGMEAYKKELEEYNKQQAEATNQS</sequence>
<dbReference type="InterPro" id="IPR009071">
    <property type="entry name" value="HMG_box_dom"/>
</dbReference>
<feature type="DNA-binding region" description="HMG box" evidence="1">
    <location>
        <begin position="414"/>
        <end position="482"/>
    </location>
</feature>
<evidence type="ECO:0000313" key="5">
    <source>
        <dbReference type="EMBL" id="KAK9668381.1"/>
    </source>
</evidence>
<dbReference type="SMART" id="SM00398">
    <property type="entry name" value="HMG"/>
    <property type="match status" value="3"/>
</dbReference>
<keyword evidence="1" id="KW-0539">Nucleus</keyword>
<feature type="domain" description="HMG box" evidence="4">
    <location>
        <begin position="288"/>
        <end position="354"/>
    </location>
</feature>
<gene>
    <name evidence="5" type="ORF">RND81_13G056300</name>
</gene>
<evidence type="ECO:0000313" key="6">
    <source>
        <dbReference type="Proteomes" id="UP001443914"/>
    </source>
</evidence>
<dbReference type="InterPro" id="IPR036910">
    <property type="entry name" value="HMG_box_dom_sf"/>
</dbReference>
<dbReference type="Pfam" id="PF00505">
    <property type="entry name" value="HMG_box"/>
    <property type="match status" value="3"/>
</dbReference>
<feature type="coiled-coil region" evidence="2">
    <location>
        <begin position="464"/>
        <end position="491"/>
    </location>
</feature>
<keyword evidence="1" id="KW-0238">DNA-binding</keyword>
<evidence type="ECO:0000256" key="1">
    <source>
        <dbReference type="PROSITE-ProRule" id="PRU00267"/>
    </source>
</evidence>
<dbReference type="Proteomes" id="UP001443914">
    <property type="component" value="Unassembled WGS sequence"/>
</dbReference>
<evidence type="ECO:0000259" key="4">
    <source>
        <dbReference type="PROSITE" id="PS50118"/>
    </source>
</evidence>
<feature type="compositionally biased region" description="Basic and acidic residues" evidence="3">
    <location>
        <begin position="154"/>
        <end position="174"/>
    </location>
</feature>
<evidence type="ECO:0000256" key="2">
    <source>
        <dbReference type="SAM" id="Coils"/>
    </source>
</evidence>
<feature type="compositionally biased region" description="Polar residues" evidence="3">
    <location>
        <begin position="30"/>
        <end position="39"/>
    </location>
</feature>
<accession>A0AAW1GUD8</accession>
<dbReference type="GO" id="GO:0005634">
    <property type="term" value="C:nucleus"/>
    <property type="evidence" value="ECO:0007669"/>
    <property type="project" value="UniProtKB-UniRule"/>
</dbReference>
<keyword evidence="6" id="KW-1185">Reference proteome</keyword>
<keyword evidence="2" id="KW-0175">Coiled coil</keyword>
<dbReference type="GO" id="GO:0003677">
    <property type="term" value="F:DNA binding"/>
    <property type="evidence" value="ECO:0007669"/>
    <property type="project" value="UniProtKB-UniRule"/>
</dbReference>
<feature type="DNA-binding region" description="HMG box" evidence="1">
    <location>
        <begin position="288"/>
        <end position="354"/>
    </location>
</feature>
<feature type="region of interest" description="Disordered" evidence="3">
    <location>
        <begin position="396"/>
        <end position="420"/>
    </location>
</feature>
<protein>
    <recommendedName>
        <fullName evidence="4">HMG box domain-containing protein</fullName>
    </recommendedName>
</protein>
<dbReference type="Gene3D" id="1.10.30.10">
    <property type="entry name" value="High mobility group box domain"/>
    <property type="match status" value="3"/>
</dbReference>
<name>A0AAW1GUD8_SAPOF</name>
<dbReference type="InterPro" id="IPR044601">
    <property type="entry name" value="HMGB6/HMGB13"/>
</dbReference>
<feature type="domain" description="HMG box" evidence="4">
    <location>
        <begin position="172"/>
        <end position="240"/>
    </location>
</feature>
<feature type="compositionally biased region" description="Basic residues" evidence="3">
    <location>
        <begin position="14"/>
        <end position="23"/>
    </location>
</feature>
<dbReference type="CDD" id="cd22006">
    <property type="entry name" value="HMG-box_AtHMGB6-like_rpt1"/>
    <property type="match status" value="1"/>
</dbReference>
<feature type="region of interest" description="Disordered" evidence="3">
    <location>
        <begin position="150"/>
        <end position="175"/>
    </location>
</feature>
<feature type="domain" description="HMG box" evidence="4">
    <location>
        <begin position="414"/>
        <end position="482"/>
    </location>
</feature>
<organism evidence="5 6">
    <name type="scientific">Saponaria officinalis</name>
    <name type="common">Common soapwort</name>
    <name type="synonym">Lychnis saponaria</name>
    <dbReference type="NCBI Taxonomy" id="3572"/>
    <lineage>
        <taxon>Eukaryota</taxon>
        <taxon>Viridiplantae</taxon>
        <taxon>Streptophyta</taxon>
        <taxon>Embryophyta</taxon>
        <taxon>Tracheophyta</taxon>
        <taxon>Spermatophyta</taxon>
        <taxon>Magnoliopsida</taxon>
        <taxon>eudicotyledons</taxon>
        <taxon>Gunneridae</taxon>
        <taxon>Pentapetalae</taxon>
        <taxon>Caryophyllales</taxon>
        <taxon>Caryophyllaceae</taxon>
        <taxon>Caryophylleae</taxon>
        <taxon>Saponaria</taxon>
    </lineage>
</organism>
<dbReference type="PANTHER" id="PTHR46912:SF1">
    <property type="entry name" value="HIGH MOBILITY GROUP B PROTEIN 13"/>
    <property type="match status" value="1"/>
</dbReference>
<evidence type="ECO:0000256" key="3">
    <source>
        <dbReference type="SAM" id="MobiDB-lite"/>
    </source>
</evidence>
<proteinExistence type="predicted"/>
<dbReference type="PROSITE" id="PS50118">
    <property type="entry name" value="HMG_BOX_2"/>
    <property type="match status" value="3"/>
</dbReference>
<dbReference type="AlphaFoldDB" id="A0AAW1GUD8"/>
<dbReference type="PANTHER" id="PTHR46912">
    <property type="entry name" value="HIGH MOBILITY GROUP B PROTEIN 13"/>
    <property type="match status" value="1"/>
</dbReference>
<feature type="region of interest" description="Disordered" evidence="3">
    <location>
        <begin position="51"/>
        <end position="94"/>
    </location>
</feature>
<feature type="compositionally biased region" description="Basic and acidic residues" evidence="3">
    <location>
        <begin position="54"/>
        <end position="64"/>
    </location>
</feature>
<feature type="DNA-binding region" description="HMG box" evidence="1">
    <location>
        <begin position="172"/>
        <end position="240"/>
    </location>
</feature>
<dbReference type="EMBL" id="JBDFQZ010000013">
    <property type="protein sequence ID" value="KAK9668381.1"/>
    <property type="molecule type" value="Genomic_DNA"/>
</dbReference>
<feature type="compositionally biased region" description="Basic and acidic residues" evidence="3">
    <location>
        <begin position="403"/>
        <end position="413"/>
    </location>
</feature>
<dbReference type="SUPFAM" id="SSF47095">
    <property type="entry name" value="HMG-box"/>
    <property type="match status" value="3"/>
</dbReference>